<dbReference type="GO" id="GO:0007018">
    <property type="term" value="P:microtubule-based movement"/>
    <property type="evidence" value="ECO:0007669"/>
    <property type="project" value="InterPro"/>
</dbReference>
<protein>
    <recommendedName>
        <fullName evidence="10">Kinesin motor domain-containing protein</fullName>
    </recommendedName>
</protein>
<dbReference type="GO" id="GO:0008017">
    <property type="term" value="F:microtubule binding"/>
    <property type="evidence" value="ECO:0007669"/>
    <property type="project" value="InterPro"/>
</dbReference>
<evidence type="ECO:0000256" key="7">
    <source>
        <dbReference type="ARBA" id="ARBA00023175"/>
    </source>
</evidence>
<evidence type="ECO:0000259" key="10">
    <source>
        <dbReference type="PROSITE" id="PS50067"/>
    </source>
</evidence>
<dbReference type="AlphaFoldDB" id="A0A8T2STE3"/>
<keyword evidence="3" id="KW-0150">Chloroplast</keyword>
<evidence type="ECO:0000256" key="9">
    <source>
        <dbReference type="SAM" id="Coils"/>
    </source>
</evidence>
<dbReference type="Proteomes" id="UP000825935">
    <property type="component" value="Chromosome 17"/>
</dbReference>
<keyword evidence="5" id="KW-0067">ATP-binding</keyword>
<accession>A0A8T2STE3</accession>
<evidence type="ECO:0000256" key="5">
    <source>
        <dbReference type="ARBA" id="ARBA00022840"/>
    </source>
</evidence>
<sequence>MIACISPADSNAEESLNTLKYANKARNIQNKPIVNRDPMVAEMQRLRQQLESLQAELLCFRAGGSSLDDVHILKQKIAWLEASNSGLRQELQQARDGLQFCAQRVLDALIERDNLCHKVDLLRSGKAWEELNGVQGYQNYTVDDRNWSQT</sequence>
<evidence type="ECO:0000256" key="8">
    <source>
        <dbReference type="PROSITE-ProRule" id="PRU00283"/>
    </source>
</evidence>
<keyword evidence="7" id="KW-0505">Motor protein</keyword>
<dbReference type="InterPro" id="IPR027417">
    <property type="entry name" value="P-loop_NTPase"/>
</dbReference>
<dbReference type="Gene3D" id="3.40.850.10">
    <property type="entry name" value="Kinesin motor domain"/>
    <property type="match status" value="1"/>
</dbReference>
<dbReference type="PROSITE" id="PS50067">
    <property type="entry name" value="KINESIN_MOTOR_2"/>
    <property type="match status" value="1"/>
</dbReference>
<keyword evidence="3" id="KW-0934">Plastid</keyword>
<feature type="domain" description="Kinesin motor" evidence="10">
    <location>
        <begin position="1"/>
        <end position="28"/>
    </location>
</feature>
<evidence type="ECO:0000256" key="4">
    <source>
        <dbReference type="ARBA" id="ARBA00022741"/>
    </source>
</evidence>
<comment type="subcellular location">
    <subcellularLocation>
        <location evidence="1">Cytoplasm</location>
    </subcellularLocation>
</comment>
<name>A0A8T2STE3_CERRI</name>
<keyword evidence="2" id="KW-0963">Cytoplasm</keyword>
<dbReference type="PANTHER" id="PTHR47969">
    <property type="entry name" value="CHROMOSOME-ASSOCIATED KINESIN KIF4A-RELATED"/>
    <property type="match status" value="1"/>
</dbReference>
<dbReference type="OrthoDB" id="1936073at2759"/>
<dbReference type="InterPro" id="IPR036961">
    <property type="entry name" value="Kinesin_motor_dom_sf"/>
</dbReference>
<evidence type="ECO:0000256" key="2">
    <source>
        <dbReference type="ARBA" id="ARBA00022490"/>
    </source>
</evidence>
<keyword evidence="6 9" id="KW-0175">Coiled coil</keyword>
<dbReference type="GO" id="GO:0007052">
    <property type="term" value="P:mitotic spindle organization"/>
    <property type="evidence" value="ECO:0007669"/>
    <property type="project" value="TreeGrafter"/>
</dbReference>
<reference evidence="11" key="1">
    <citation type="submission" date="2021-08" db="EMBL/GenBank/DDBJ databases">
        <title>WGS assembly of Ceratopteris richardii.</title>
        <authorList>
            <person name="Marchant D.B."/>
            <person name="Chen G."/>
            <person name="Jenkins J."/>
            <person name="Shu S."/>
            <person name="Leebens-Mack J."/>
            <person name="Grimwood J."/>
            <person name="Schmutz J."/>
            <person name="Soltis P."/>
            <person name="Soltis D."/>
            <person name="Chen Z.-H."/>
        </authorList>
    </citation>
    <scope>NUCLEOTIDE SEQUENCE</scope>
    <source>
        <strain evidence="11">Whitten #5841</strain>
        <tissue evidence="11">Leaf</tissue>
    </source>
</reference>
<comment type="similarity">
    <text evidence="8">Belongs to the TRAFAC class myosin-kinesin ATPase superfamily. Kinesin family.</text>
</comment>
<dbReference type="GO" id="GO:0005524">
    <property type="term" value="F:ATP binding"/>
    <property type="evidence" value="ECO:0007669"/>
    <property type="project" value="UniProtKB-KW"/>
</dbReference>
<dbReference type="InterPro" id="IPR027640">
    <property type="entry name" value="Kinesin-like_fam"/>
</dbReference>
<evidence type="ECO:0000313" key="12">
    <source>
        <dbReference type="Proteomes" id="UP000825935"/>
    </source>
</evidence>
<proteinExistence type="inferred from homology"/>
<dbReference type="SUPFAM" id="SSF52540">
    <property type="entry name" value="P-loop containing nucleoside triphosphate hydrolases"/>
    <property type="match status" value="1"/>
</dbReference>
<dbReference type="GO" id="GO:0051231">
    <property type="term" value="P:spindle elongation"/>
    <property type="evidence" value="ECO:0007669"/>
    <property type="project" value="TreeGrafter"/>
</dbReference>
<dbReference type="GO" id="GO:0005875">
    <property type="term" value="C:microtubule associated complex"/>
    <property type="evidence" value="ECO:0007669"/>
    <property type="project" value="TreeGrafter"/>
</dbReference>
<keyword evidence="4" id="KW-0547">Nucleotide-binding</keyword>
<dbReference type="PANTHER" id="PTHR47969:SF15">
    <property type="entry name" value="CHROMOSOME-ASSOCIATED KINESIN KIF4A-RELATED"/>
    <property type="match status" value="1"/>
</dbReference>
<keyword evidence="12" id="KW-1185">Reference proteome</keyword>
<evidence type="ECO:0000256" key="3">
    <source>
        <dbReference type="ARBA" id="ARBA00022528"/>
    </source>
</evidence>
<feature type="coiled-coil region" evidence="9">
    <location>
        <begin position="36"/>
        <end position="63"/>
    </location>
</feature>
<dbReference type="InterPro" id="IPR001752">
    <property type="entry name" value="Kinesin_motor_dom"/>
</dbReference>
<dbReference type="GO" id="GO:0003777">
    <property type="term" value="F:microtubule motor activity"/>
    <property type="evidence" value="ECO:0007669"/>
    <property type="project" value="InterPro"/>
</dbReference>
<organism evidence="11 12">
    <name type="scientific">Ceratopteris richardii</name>
    <name type="common">Triangle waterfern</name>
    <dbReference type="NCBI Taxonomy" id="49495"/>
    <lineage>
        <taxon>Eukaryota</taxon>
        <taxon>Viridiplantae</taxon>
        <taxon>Streptophyta</taxon>
        <taxon>Embryophyta</taxon>
        <taxon>Tracheophyta</taxon>
        <taxon>Polypodiopsida</taxon>
        <taxon>Polypodiidae</taxon>
        <taxon>Polypodiales</taxon>
        <taxon>Pteridineae</taxon>
        <taxon>Pteridaceae</taxon>
        <taxon>Parkerioideae</taxon>
        <taxon>Ceratopteris</taxon>
    </lineage>
</organism>
<comment type="caution">
    <text evidence="11">The sequence shown here is derived from an EMBL/GenBank/DDBJ whole genome shotgun (WGS) entry which is preliminary data.</text>
</comment>
<dbReference type="GO" id="GO:0005737">
    <property type="term" value="C:cytoplasm"/>
    <property type="evidence" value="ECO:0007669"/>
    <property type="project" value="UniProtKB-SubCell"/>
</dbReference>
<evidence type="ECO:0000313" key="11">
    <source>
        <dbReference type="EMBL" id="KAH7373068.1"/>
    </source>
</evidence>
<dbReference type="EMBL" id="CM035422">
    <property type="protein sequence ID" value="KAH7373068.1"/>
    <property type="molecule type" value="Genomic_DNA"/>
</dbReference>
<evidence type="ECO:0000256" key="1">
    <source>
        <dbReference type="ARBA" id="ARBA00004496"/>
    </source>
</evidence>
<evidence type="ECO:0000256" key="6">
    <source>
        <dbReference type="ARBA" id="ARBA00023054"/>
    </source>
</evidence>
<comment type="caution">
    <text evidence="8">Lacks conserved residue(s) required for the propagation of feature annotation.</text>
</comment>
<gene>
    <name evidence="11" type="ORF">KP509_17G035400</name>
</gene>